<feature type="transmembrane region" description="Helical" evidence="6">
    <location>
        <begin position="30"/>
        <end position="54"/>
    </location>
</feature>
<dbReference type="InterPro" id="IPR000620">
    <property type="entry name" value="EamA_dom"/>
</dbReference>
<evidence type="ECO:0000256" key="4">
    <source>
        <dbReference type="ARBA" id="ARBA00022989"/>
    </source>
</evidence>
<reference evidence="8" key="3">
    <citation type="submission" date="2020-06" db="EMBL/GenBank/DDBJ databases">
        <title>Helianthus annuus Genome sequencing and assembly Release 2.</title>
        <authorList>
            <person name="Gouzy J."/>
            <person name="Langlade N."/>
            <person name="Munos S."/>
        </authorList>
    </citation>
    <scope>NUCLEOTIDE SEQUENCE</scope>
    <source>
        <tissue evidence="8">Leaves</tissue>
    </source>
</reference>
<evidence type="ECO:0000313" key="8">
    <source>
        <dbReference type="EMBL" id="KAF5790636.1"/>
    </source>
</evidence>
<organism evidence="9 10">
    <name type="scientific">Helianthus annuus</name>
    <name type="common">Common sunflower</name>
    <dbReference type="NCBI Taxonomy" id="4232"/>
    <lineage>
        <taxon>Eukaryota</taxon>
        <taxon>Viridiplantae</taxon>
        <taxon>Streptophyta</taxon>
        <taxon>Embryophyta</taxon>
        <taxon>Tracheophyta</taxon>
        <taxon>Spermatophyta</taxon>
        <taxon>Magnoliopsida</taxon>
        <taxon>eudicotyledons</taxon>
        <taxon>Gunneridae</taxon>
        <taxon>Pentapetalae</taxon>
        <taxon>asterids</taxon>
        <taxon>campanulids</taxon>
        <taxon>Asterales</taxon>
        <taxon>Asteraceae</taxon>
        <taxon>Asteroideae</taxon>
        <taxon>Heliantheae alliance</taxon>
        <taxon>Heliantheae</taxon>
        <taxon>Helianthus</taxon>
    </lineage>
</organism>
<dbReference type="PANTHER" id="PTHR31218">
    <property type="entry name" value="WAT1-RELATED PROTEIN"/>
    <property type="match status" value="1"/>
</dbReference>
<evidence type="ECO:0000256" key="6">
    <source>
        <dbReference type="RuleBase" id="RU363077"/>
    </source>
</evidence>
<feature type="domain" description="EamA" evidence="7">
    <location>
        <begin position="182"/>
        <end position="320"/>
    </location>
</feature>
<dbReference type="GO" id="GO:0005886">
    <property type="term" value="C:plasma membrane"/>
    <property type="evidence" value="ECO:0000318"/>
    <property type="project" value="GO_Central"/>
</dbReference>
<dbReference type="Proteomes" id="UP000215914">
    <property type="component" value="Chromosome 9"/>
</dbReference>
<protein>
    <recommendedName>
        <fullName evidence="6">WAT1-related protein</fullName>
    </recommendedName>
</protein>
<dbReference type="GO" id="GO:0022857">
    <property type="term" value="F:transmembrane transporter activity"/>
    <property type="evidence" value="ECO:0007669"/>
    <property type="project" value="InterPro"/>
</dbReference>
<dbReference type="InParanoid" id="A0A251TW76"/>
<feature type="domain" description="EamA" evidence="7">
    <location>
        <begin position="6"/>
        <end position="136"/>
    </location>
</feature>
<comment type="subcellular location">
    <subcellularLocation>
        <location evidence="1 6">Membrane</location>
        <topology evidence="1 6">Multi-pass membrane protein</topology>
    </subcellularLocation>
</comment>
<feature type="transmembrane region" description="Helical" evidence="6">
    <location>
        <begin position="244"/>
        <end position="264"/>
    </location>
</feature>
<feature type="transmembrane region" description="Helical" evidence="6">
    <location>
        <begin position="7"/>
        <end position="24"/>
    </location>
</feature>
<proteinExistence type="inferred from homology"/>
<dbReference type="InterPro" id="IPR037185">
    <property type="entry name" value="EmrE-like"/>
</dbReference>
<name>A0A251TW76_HELAN</name>
<feature type="transmembrane region" description="Helical" evidence="6">
    <location>
        <begin position="212"/>
        <end position="232"/>
    </location>
</feature>
<dbReference type="AlphaFoldDB" id="A0A251TW76"/>
<gene>
    <name evidence="9" type="ORF">HannXRQ_Chr09g0253791</name>
    <name evidence="8" type="ORF">HanXRQr2_Chr09g0385511</name>
</gene>
<evidence type="ECO:0000313" key="10">
    <source>
        <dbReference type="Proteomes" id="UP000215914"/>
    </source>
</evidence>
<keyword evidence="4 6" id="KW-1133">Transmembrane helix</keyword>
<feature type="transmembrane region" description="Helical" evidence="6">
    <location>
        <begin position="129"/>
        <end position="149"/>
    </location>
</feature>
<reference evidence="8 10" key="1">
    <citation type="journal article" date="2017" name="Nature">
        <title>The sunflower genome provides insights into oil metabolism, flowering and Asterid evolution.</title>
        <authorList>
            <person name="Badouin H."/>
            <person name="Gouzy J."/>
            <person name="Grassa C.J."/>
            <person name="Murat F."/>
            <person name="Staton S.E."/>
            <person name="Cottret L."/>
            <person name="Lelandais-Briere C."/>
            <person name="Owens G.L."/>
            <person name="Carrere S."/>
            <person name="Mayjonade B."/>
            <person name="Legrand L."/>
            <person name="Gill N."/>
            <person name="Kane N.C."/>
            <person name="Bowers J.E."/>
            <person name="Hubner S."/>
            <person name="Bellec A."/>
            <person name="Berard A."/>
            <person name="Berges H."/>
            <person name="Blanchet N."/>
            <person name="Boniface M.C."/>
            <person name="Brunel D."/>
            <person name="Catrice O."/>
            <person name="Chaidir N."/>
            <person name="Claudel C."/>
            <person name="Donnadieu C."/>
            <person name="Faraut T."/>
            <person name="Fievet G."/>
            <person name="Helmstetter N."/>
            <person name="King M."/>
            <person name="Knapp S.J."/>
            <person name="Lai Z."/>
            <person name="Le Paslier M.C."/>
            <person name="Lippi Y."/>
            <person name="Lorenzon L."/>
            <person name="Mandel J.R."/>
            <person name="Marage G."/>
            <person name="Marchand G."/>
            <person name="Marquand E."/>
            <person name="Bret-Mestries E."/>
            <person name="Morien E."/>
            <person name="Nambeesan S."/>
            <person name="Nguyen T."/>
            <person name="Pegot-Espagnet P."/>
            <person name="Pouilly N."/>
            <person name="Raftis F."/>
            <person name="Sallet E."/>
            <person name="Schiex T."/>
            <person name="Thomas J."/>
            <person name="Vandecasteele C."/>
            <person name="Vares D."/>
            <person name="Vear F."/>
            <person name="Vautrin S."/>
            <person name="Crespi M."/>
            <person name="Mangin B."/>
            <person name="Burke J.M."/>
            <person name="Salse J."/>
            <person name="Munos S."/>
            <person name="Vincourt P."/>
            <person name="Rieseberg L.H."/>
            <person name="Langlade N.B."/>
        </authorList>
    </citation>
    <scope>NUCLEOTIDE SEQUENCE [LARGE SCALE GENOMIC DNA]</scope>
    <source>
        <strain evidence="10">cv. SF193</strain>
        <tissue evidence="8">Leaves</tissue>
    </source>
</reference>
<evidence type="ECO:0000256" key="2">
    <source>
        <dbReference type="ARBA" id="ARBA00007635"/>
    </source>
</evidence>
<dbReference type="OrthoDB" id="1718296at2759"/>
<feature type="transmembrane region" description="Helical" evidence="6">
    <location>
        <begin position="180"/>
        <end position="200"/>
    </location>
</feature>
<keyword evidence="3 6" id="KW-0812">Transmembrane</keyword>
<feature type="transmembrane region" description="Helical" evidence="6">
    <location>
        <begin position="303"/>
        <end position="321"/>
    </location>
</feature>
<keyword evidence="5 6" id="KW-0472">Membrane</keyword>
<evidence type="ECO:0000256" key="1">
    <source>
        <dbReference type="ARBA" id="ARBA00004141"/>
    </source>
</evidence>
<comment type="similarity">
    <text evidence="2 6">Belongs to the drug/metabolite transporter (DMT) superfamily. Plant drug/metabolite exporter (P-DME) (TC 2.A.7.4) family.</text>
</comment>
<evidence type="ECO:0000313" key="9">
    <source>
        <dbReference type="EMBL" id="OTG14832.1"/>
    </source>
</evidence>
<dbReference type="SUPFAM" id="SSF103481">
    <property type="entry name" value="Multidrug resistance efflux transporter EmrE"/>
    <property type="match status" value="2"/>
</dbReference>
<evidence type="ECO:0000256" key="5">
    <source>
        <dbReference type="ARBA" id="ARBA00023136"/>
    </source>
</evidence>
<dbReference type="InterPro" id="IPR030184">
    <property type="entry name" value="WAT1-related"/>
</dbReference>
<keyword evidence="10" id="KW-1185">Reference proteome</keyword>
<dbReference type="Gramene" id="mRNA:HanXRQr2_Chr09g0385511">
    <property type="protein sequence ID" value="mRNA:HanXRQr2_Chr09g0385511"/>
    <property type="gene ID" value="HanXRQr2_Chr09g0385511"/>
</dbReference>
<sequence length="343" mass="37383">MKKDMAYFVVILIQLIYTGMFLLSKAAFDVGMSTCIFVFYRQAAGALILVPFAYIMEGKDSPPLTFLTFCKIFGLSLLGITTSLNIHGIALKYTSASLAAAASNCLPAVTFFMACLMRFESVKLHTSSGIAKITGIVICLGGAATMAFFKGPELRLLLHHHLLSSHAQLNVASSSSSSTWVKGVFLMLLSISCWGVWIVLQASVLKSYPSKLSFTALQCLLSSMQSFVVAIVLEREGSQWKLGWNIKLLAVAYCGFVVTGFTFYMQTWVIERKGPVFLGLSTPLAFIFTTVFAALLIGEIISLGSVIGGIFLIGGLYFVLWGKSKEEEIFDHKGCSNVNITVR</sequence>
<evidence type="ECO:0000259" key="7">
    <source>
        <dbReference type="Pfam" id="PF00892"/>
    </source>
</evidence>
<dbReference type="EMBL" id="CM007898">
    <property type="protein sequence ID" value="OTG14832.1"/>
    <property type="molecule type" value="Genomic_DNA"/>
</dbReference>
<evidence type="ECO:0000256" key="3">
    <source>
        <dbReference type="ARBA" id="ARBA00022692"/>
    </source>
</evidence>
<dbReference type="EMBL" id="MNCJ02000324">
    <property type="protein sequence ID" value="KAF5790636.1"/>
    <property type="molecule type" value="Genomic_DNA"/>
</dbReference>
<feature type="transmembrane region" description="Helical" evidence="6">
    <location>
        <begin position="276"/>
        <end position="297"/>
    </location>
</feature>
<accession>A0A251TW76</accession>
<reference evidence="9" key="2">
    <citation type="submission" date="2017-02" db="EMBL/GenBank/DDBJ databases">
        <title>Sunflower complete genome.</title>
        <authorList>
            <person name="Langlade N."/>
            <person name="Munos S."/>
        </authorList>
    </citation>
    <scope>NUCLEOTIDE SEQUENCE [LARGE SCALE GENOMIC DNA]</scope>
    <source>
        <tissue evidence="9">Leaves</tissue>
    </source>
</reference>
<dbReference type="OMA" id="THPHNIN"/>
<dbReference type="Pfam" id="PF00892">
    <property type="entry name" value="EamA"/>
    <property type="match status" value="2"/>
</dbReference>
<feature type="transmembrane region" description="Helical" evidence="6">
    <location>
        <begin position="66"/>
        <end position="90"/>
    </location>
</feature>